<organism evidence="4 5">
    <name type="scientific">Candidatus Accumulibacter affinis</name>
    <dbReference type="NCBI Taxonomy" id="2954384"/>
    <lineage>
        <taxon>Bacteria</taxon>
        <taxon>Pseudomonadati</taxon>
        <taxon>Pseudomonadota</taxon>
        <taxon>Betaproteobacteria</taxon>
        <taxon>Candidatus Accumulibacter</taxon>
    </lineage>
</organism>
<evidence type="ECO:0000256" key="2">
    <source>
        <dbReference type="SAM" id="SignalP"/>
    </source>
</evidence>
<gene>
    <name evidence="4" type="ORF">IPK02_22065</name>
</gene>
<feature type="transmembrane region" description="Helical" evidence="1">
    <location>
        <begin position="58"/>
        <end position="78"/>
    </location>
</feature>
<dbReference type="Pfam" id="PF07589">
    <property type="entry name" value="PEP-CTERM"/>
    <property type="match status" value="1"/>
</dbReference>
<evidence type="ECO:0000259" key="3">
    <source>
        <dbReference type="Pfam" id="PF07589"/>
    </source>
</evidence>
<dbReference type="InterPro" id="IPR013424">
    <property type="entry name" value="Ice-binding_C"/>
</dbReference>
<keyword evidence="1" id="KW-0472">Membrane</keyword>
<dbReference type="EMBL" id="JADJOT010000012">
    <property type="protein sequence ID" value="MBK7956412.1"/>
    <property type="molecule type" value="Genomic_DNA"/>
</dbReference>
<dbReference type="NCBIfam" id="TIGR02595">
    <property type="entry name" value="PEP_CTERM"/>
    <property type="match status" value="1"/>
</dbReference>
<feature type="signal peptide" evidence="2">
    <location>
        <begin position="1"/>
        <end position="34"/>
    </location>
</feature>
<accession>A0A935W5P7</accession>
<reference evidence="4 5" key="1">
    <citation type="submission" date="2020-10" db="EMBL/GenBank/DDBJ databases">
        <title>Connecting structure to function with the recovery of over 1000 high-quality activated sludge metagenome-assembled genomes encoding full-length rRNA genes using long-read sequencing.</title>
        <authorList>
            <person name="Singleton C.M."/>
            <person name="Petriglieri F."/>
            <person name="Kristensen J.M."/>
            <person name="Kirkegaard R.H."/>
            <person name="Michaelsen T.Y."/>
            <person name="Andersen M.H."/>
            <person name="Karst S.M."/>
            <person name="Dueholm M.S."/>
            <person name="Nielsen P.H."/>
            <person name="Albertsen M."/>
        </authorList>
    </citation>
    <scope>NUCLEOTIDE SEQUENCE [LARGE SCALE GENOMIC DNA]</scope>
    <source>
        <strain evidence="4">Fred_18-Q3-R57-64_BAT3C.720</strain>
    </source>
</reference>
<evidence type="ECO:0000313" key="5">
    <source>
        <dbReference type="Proteomes" id="UP000706151"/>
    </source>
</evidence>
<proteinExistence type="predicted"/>
<name>A0A935W5P7_9PROT</name>
<dbReference type="Proteomes" id="UP000706151">
    <property type="component" value="Unassembled WGS sequence"/>
</dbReference>
<dbReference type="AlphaFoldDB" id="A0A935W5P7"/>
<dbReference type="NCBIfam" id="NF038130">
    <property type="entry name" value="PEP_NF038130"/>
    <property type="match status" value="1"/>
</dbReference>
<protein>
    <submittedName>
        <fullName evidence="4">NF038130 family PEP-CTERM protein</fullName>
    </submittedName>
</protein>
<feature type="domain" description="Ice-binding protein C-terminal" evidence="3">
    <location>
        <begin position="264"/>
        <end position="286"/>
    </location>
</feature>
<keyword evidence="2" id="KW-0732">Signal</keyword>
<feature type="chain" id="PRO_5037113526" evidence="2">
    <location>
        <begin position="35"/>
        <end position="289"/>
    </location>
</feature>
<keyword evidence="1" id="KW-1133">Transmembrane helix</keyword>
<comment type="caution">
    <text evidence="4">The sequence shown here is derived from an EMBL/GenBank/DDBJ whole genome shotgun (WGS) entry which is preliminary data.</text>
</comment>
<keyword evidence="1" id="KW-0812">Transmembrane</keyword>
<evidence type="ECO:0000313" key="4">
    <source>
        <dbReference type="EMBL" id="MBK7956412.1"/>
    </source>
</evidence>
<evidence type="ECO:0000256" key="1">
    <source>
        <dbReference type="SAM" id="Phobius"/>
    </source>
</evidence>
<sequence>MIEIVKELTMNLVHGKTRIALAVLAMTASAAASAVSTYPGGMDVQSASGSGMLFSGDPILVGAPIVLGSSLAAIQAALDDGNPKGNPPVPANNVELGKYGITQGQLSGTVGGKAITLSSLNGDDWTANNNALAYRYVAGAANSINQGLTPDQLNAAVNSFLNNPVGTPLTNPAGLKPWNFVSDPNISYVYIDGHTVNIGLAGFYDASFALAGLFPGLSFPAGAQVSEVVEVTVGGVHEYLFGFSATLSGVATSDGSYSGNYNVQIPEPESLALLGIGLVGLFLRRRRTV</sequence>